<proteinExistence type="predicted"/>
<sequence>MSDLRIHTALSPRVAVLCSPDVDRVVQLNGIPDLPTLLRPFESSVQRLSVRTSQLETRICDRFPLRFDPYSLFNADAAHAISSSNAQAPPNASALDRSHQELLDRVNHLIAANIKKWDAQVPTTPTSPSLPHQLHRHDQHQDANAHDDTCQVLDETLVQLQQRSIEDITPWFTAVQQLVFGQRTIAKHDSFSHPVAVLLAVSSTSPDPMNDFAKLYEASSHPSPFPAHPYINPDTLKYYVLIHDVRTSGADLTSSKEILEQIKKTYGLHCCLLAINSASEESAAARAELAALWSAFLPSTPTSPVSASAASQQVRSDLAQMLDQEDVKRIKGFIRELTAQSIVPFMERYVQHMGDHLANSRKGLTNRLFGASRKLFGGVAVGASGTDKGASGSSASGGLSASAGYDAHHQVYAYSSLEAQTRRLADFAFTIRDYKLAASMYDLGRKDFAADKATRHSAGATEMFGLSHLMSMYTSQSAPIDVDSYLAQACYEYHVGSSTGANSGATTMTEENHIYALRATLLYYEAYRMLRYLRAAPAGLLRMSERSDEVLAPLLLEQAALACLDSQPKPSLRKFALYLITAAHKYQACGQKLLSMRCYALAGVVYRGKRWTLIENHIEHKLGMQAYNEGDSDTAVAHLIRLIRPSASSSAQHQRFLQDVQTAYKYSAQADQSGKIDVKAHEPLSLCYDMFDSASAVLRFAAESSASTTIVDDQVWRNLEQELVQNGLGQRTLADGSKKRRKPPTTRTSTQPTQVAINQPFWLDVQVRNPLNVDLTIDAIRPVLTTGTSGYEHAAAHVSDDDVQIDELDKLMLAPLQSKRVRVMLRLKRELKLVRVAGVRFRLQDTIQLVQQLNKKGARLNTTKQERTSVMYGPDIELAVSVDAARPMLSAQVSSVPEHMYLGQEVRLKVVLKNDGSRVVDDVRALCDQAHVASFASASGEMGAECRMSNSLSGACAQAVLDAQAQTTIAPGEQVEASLIVRPVALGEMRLAWLIAFGSHSDHGETYLTRMALSAHVSDALQINVLTRVSRTLTCEHDVVVHATNMLTTDTIELDAISLVSGEWKMVGGVEPMRGRVVLAPRQVWSGQFRVARAPTAGVIEAEEYTMTRLQDMLLGRQDKCAEAPEILVYRTTHGTGTSDLATYMCARQQYRLRKLAFMFPTIKLADRRRVFTLWGQREMDVDVSFRVGPHRGRLVVYALTPGANRRMRIQMPPKLTRSLYAQTAQENASLVHHISRDPDQNPLVIHSLQQPNSQLLLVLRNLSDRYHTSVHLQLTGPHWHARKSFSFSLPPSTAHTALASFTAPLSLSYSARIVCEKDNTPVAWFHYDYPPTSP</sequence>
<evidence type="ECO:0000313" key="4">
    <source>
        <dbReference type="Proteomes" id="UP000000561"/>
    </source>
</evidence>
<reference evidence="3 4" key="1">
    <citation type="journal article" date="2006" name="Nature">
        <title>Insights from the genome of the biotrophic fungal plant pathogen Ustilago maydis.</title>
        <authorList>
            <person name="Kamper J."/>
            <person name="Kahmann R."/>
            <person name="Bolker M."/>
            <person name="Ma L.J."/>
            <person name="Brefort T."/>
            <person name="Saville B.J."/>
            <person name="Banuett F."/>
            <person name="Kronstad J.W."/>
            <person name="Gold S.E."/>
            <person name="Muller O."/>
            <person name="Perlin M.H."/>
            <person name="Wosten H.A."/>
            <person name="de Vries R."/>
            <person name="Ruiz-Herrera J."/>
            <person name="Reynaga-Pena C.G."/>
            <person name="Snetselaar K."/>
            <person name="McCann M."/>
            <person name="Perez-Martin J."/>
            <person name="Feldbrugge M."/>
            <person name="Basse C.W."/>
            <person name="Steinberg G."/>
            <person name="Ibeas J.I."/>
            <person name="Holloman W."/>
            <person name="Guzman P."/>
            <person name="Farman M."/>
            <person name="Stajich J.E."/>
            <person name="Sentandreu R."/>
            <person name="Gonzalez-Prieto J.M."/>
            <person name="Kennell J.C."/>
            <person name="Molina L."/>
            <person name="Schirawski J."/>
            <person name="Mendoza-Mendoza A."/>
            <person name="Greilinger D."/>
            <person name="Munch K."/>
            <person name="Rossel N."/>
            <person name="Scherer M."/>
            <person name="Vranes M."/>
            <person name="Ladendorf O."/>
            <person name="Vincon V."/>
            <person name="Fuchs U."/>
            <person name="Sandrock B."/>
            <person name="Meng S."/>
            <person name="Ho E.C."/>
            <person name="Cahill M.J."/>
            <person name="Boyce K.J."/>
            <person name="Klose J."/>
            <person name="Klosterman S.J."/>
            <person name="Deelstra H.J."/>
            <person name="Ortiz-Castellanos L."/>
            <person name="Li W."/>
            <person name="Sanchez-Alonso P."/>
            <person name="Schreier P.H."/>
            <person name="Hauser-Hahn I."/>
            <person name="Vaupel M."/>
            <person name="Koopmann E."/>
            <person name="Friedrich G."/>
            <person name="Voss H."/>
            <person name="Schluter T."/>
            <person name="Margolis J."/>
            <person name="Platt D."/>
            <person name="Swimmer C."/>
            <person name="Gnirke A."/>
            <person name="Chen F."/>
            <person name="Vysotskaia V."/>
            <person name="Mannhaupt G."/>
            <person name="Guldener U."/>
            <person name="Munsterkotter M."/>
            <person name="Haase D."/>
            <person name="Oesterheld M."/>
            <person name="Mewes H.W."/>
            <person name="Mauceli E.W."/>
            <person name="DeCaprio D."/>
            <person name="Wade C.M."/>
            <person name="Butler J."/>
            <person name="Young S."/>
            <person name="Jaffe D.B."/>
            <person name="Calvo S."/>
            <person name="Nusbaum C."/>
            <person name="Galagan J."/>
            <person name="Birren B.W."/>
        </authorList>
    </citation>
    <scope>NUCLEOTIDE SEQUENCE [LARGE SCALE GENOMIC DNA]</scope>
    <source>
        <strain evidence="4">DSM 14603 / FGSC 9021 / UM521</strain>
    </source>
</reference>
<dbReference type="PANTHER" id="PTHR12975:SF6">
    <property type="entry name" value="TRAFFICKING PROTEIN PARTICLE COMPLEX SUBUNIT 8"/>
    <property type="match status" value="1"/>
</dbReference>
<dbReference type="InterPro" id="IPR058541">
    <property type="entry name" value="Ig_TPPC8_1st"/>
</dbReference>
<dbReference type="VEuPathDB" id="FungiDB:UMAG_03717"/>
<dbReference type="InterPro" id="IPR024420">
    <property type="entry name" value="TRAPP_III_complex_Trs85"/>
</dbReference>
<dbReference type="InParanoid" id="A0A0D1E068"/>
<organism evidence="3 4">
    <name type="scientific">Mycosarcoma maydis</name>
    <name type="common">Corn smut fungus</name>
    <name type="synonym">Ustilago maydis</name>
    <dbReference type="NCBI Taxonomy" id="5270"/>
    <lineage>
        <taxon>Eukaryota</taxon>
        <taxon>Fungi</taxon>
        <taxon>Dikarya</taxon>
        <taxon>Basidiomycota</taxon>
        <taxon>Ustilaginomycotina</taxon>
        <taxon>Ustilaginomycetes</taxon>
        <taxon>Ustilaginales</taxon>
        <taxon>Ustilaginaceae</taxon>
        <taxon>Mycosarcoma</taxon>
    </lineage>
</organism>
<dbReference type="OrthoDB" id="203724at2759"/>
<dbReference type="Pfam" id="PF12739">
    <property type="entry name" value="TRAPPC-Trs85"/>
    <property type="match status" value="1"/>
</dbReference>
<gene>
    <name evidence="3" type="ORF">UMAG_03717</name>
</gene>
<dbReference type="STRING" id="237631.A0A0D1E068"/>
<feature type="domain" description="TPPC8 first Ig-like" evidence="2">
    <location>
        <begin position="714"/>
        <end position="901"/>
    </location>
</feature>
<dbReference type="KEGG" id="uma:UMAG_03717"/>
<dbReference type="eggNOG" id="KOG1938">
    <property type="taxonomic scope" value="Eukaryota"/>
</dbReference>
<dbReference type="PANTHER" id="PTHR12975">
    <property type="entry name" value="TRANSPORT PROTEIN TRAPP"/>
    <property type="match status" value="1"/>
</dbReference>
<keyword evidence="4" id="KW-1185">Reference proteome</keyword>
<dbReference type="Pfam" id="PF24545">
    <property type="entry name" value="Ig_TPPC8_1st"/>
    <property type="match status" value="1"/>
</dbReference>
<evidence type="ECO:0000259" key="2">
    <source>
        <dbReference type="Pfam" id="PF24545"/>
    </source>
</evidence>
<dbReference type="RefSeq" id="XP_011390182.1">
    <property type="nucleotide sequence ID" value="XM_011391880.1"/>
</dbReference>
<feature type="region of interest" description="Disordered" evidence="1">
    <location>
        <begin position="727"/>
        <end position="752"/>
    </location>
</feature>
<dbReference type="GO" id="GO:1990072">
    <property type="term" value="C:TRAPPIII protein complex"/>
    <property type="evidence" value="ECO:0000318"/>
    <property type="project" value="GO_Central"/>
</dbReference>
<accession>A0A0D1E068</accession>
<evidence type="ECO:0000313" key="3">
    <source>
        <dbReference type="EMBL" id="KIS68135.1"/>
    </source>
</evidence>
<dbReference type="GeneID" id="23564098"/>
<dbReference type="Proteomes" id="UP000000561">
    <property type="component" value="Chromosome 10"/>
</dbReference>
<name>A0A0D1E068_MYCMD</name>
<evidence type="ECO:0000256" key="1">
    <source>
        <dbReference type="SAM" id="MobiDB-lite"/>
    </source>
</evidence>
<dbReference type="OMA" id="GHTISMW"/>
<protein>
    <recommendedName>
        <fullName evidence="2">TPPC8 first Ig-like domain-containing protein</fullName>
    </recommendedName>
</protein>
<dbReference type="EMBL" id="CM003149">
    <property type="protein sequence ID" value="KIS68135.1"/>
    <property type="molecule type" value="Genomic_DNA"/>
</dbReference>